<comment type="caution">
    <text evidence="2">The sequence shown here is derived from an EMBL/GenBank/DDBJ whole genome shotgun (WGS) entry which is preliminary data.</text>
</comment>
<evidence type="ECO:0000313" key="3">
    <source>
        <dbReference type="Proteomes" id="UP000295367"/>
    </source>
</evidence>
<dbReference type="SUPFAM" id="SSF53756">
    <property type="entry name" value="UDP-Glycosyltransferase/glycogen phosphorylase"/>
    <property type="match status" value="1"/>
</dbReference>
<proteinExistence type="predicted"/>
<sequence length="328" mass="37830">MTKSLNFVIATPTKIGRTKVGLNLGQAFSALGHQVTYFDYDIKPPLERYLPRALRAKGWQQRQEQYINDQLINVIKQQKPDLFLCVKGVQLFPETIQQINALGVTTIGYWIDDPLDHKRSIINAPFYHYYFTNDASSVALYKTEGVTRIQHLPSAADTHTFYPLPHSTSLADIIFVGTHSPYRESIVQQLQDFDLRVYGPGWHKAQLRKSCVYPEAFGKKTNEIFNQTKINLNIHNWFGQGSAMNLRLFEVPAAGGFLLTDWVAEIDDAYTEDKHIACWRNVEELRTKINYFLAHEEERQLIAKQGNQYFLQHHSYIARAQLMLSYLS</sequence>
<name>A0A4R3Y205_9PROT</name>
<dbReference type="RefSeq" id="WP_124945460.1">
    <property type="nucleotide sequence ID" value="NZ_BHVT01000015.1"/>
</dbReference>
<feature type="domain" description="Spore protein YkvP/CgeB glycosyl transferase-like" evidence="1">
    <location>
        <begin position="184"/>
        <end position="324"/>
    </location>
</feature>
<evidence type="ECO:0000313" key="2">
    <source>
        <dbReference type="EMBL" id="TCV84284.1"/>
    </source>
</evidence>
<protein>
    <submittedName>
        <fullName evidence="2">Spore maturation protein CgeB</fullName>
    </submittedName>
</protein>
<dbReference type="AlphaFoldDB" id="A0A4R3Y205"/>
<organism evidence="2 3">
    <name type="scientific">Sulfurirhabdus autotrophica</name>
    <dbReference type="NCBI Taxonomy" id="1706046"/>
    <lineage>
        <taxon>Bacteria</taxon>
        <taxon>Pseudomonadati</taxon>
        <taxon>Pseudomonadota</taxon>
        <taxon>Betaproteobacteria</taxon>
        <taxon>Nitrosomonadales</taxon>
        <taxon>Sulfuricellaceae</taxon>
        <taxon>Sulfurirhabdus</taxon>
    </lineage>
</organism>
<keyword evidence="3" id="KW-1185">Reference proteome</keyword>
<gene>
    <name evidence="2" type="ORF">EDC63_11248</name>
</gene>
<evidence type="ECO:0000259" key="1">
    <source>
        <dbReference type="Pfam" id="PF13524"/>
    </source>
</evidence>
<accession>A0A4R3Y205</accession>
<dbReference type="EMBL" id="SMCO01000012">
    <property type="protein sequence ID" value="TCV84284.1"/>
    <property type="molecule type" value="Genomic_DNA"/>
</dbReference>
<dbReference type="InterPro" id="IPR055259">
    <property type="entry name" value="YkvP/CgeB_Glyco_trans-like"/>
</dbReference>
<dbReference type="Proteomes" id="UP000295367">
    <property type="component" value="Unassembled WGS sequence"/>
</dbReference>
<dbReference type="Pfam" id="PF13524">
    <property type="entry name" value="Glyco_trans_1_2"/>
    <property type="match status" value="1"/>
</dbReference>
<reference evidence="2 3" key="1">
    <citation type="submission" date="2019-03" db="EMBL/GenBank/DDBJ databases">
        <title>Genomic Encyclopedia of Type Strains, Phase IV (KMG-IV): sequencing the most valuable type-strain genomes for metagenomic binning, comparative biology and taxonomic classification.</title>
        <authorList>
            <person name="Goeker M."/>
        </authorList>
    </citation>
    <scope>NUCLEOTIDE SEQUENCE [LARGE SCALE GENOMIC DNA]</scope>
    <source>
        <strain evidence="2 3">DSM 100309</strain>
    </source>
</reference>
<dbReference type="OrthoDB" id="505636at2"/>